<dbReference type="EMBL" id="BAAAJK010000011">
    <property type="protein sequence ID" value="GAA1390276.1"/>
    <property type="molecule type" value="Genomic_DNA"/>
</dbReference>
<dbReference type="Proteomes" id="UP001501414">
    <property type="component" value="Unassembled WGS sequence"/>
</dbReference>
<protein>
    <submittedName>
        <fullName evidence="3">IS110-like element ISSfl4 family transposase</fullName>
    </submittedName>
</protein>
<feature type="domain" description="Transposase IS110-like N-terminal" evidence="1">
    <location>
        <begin position="16"/>
        <end position="170"/>
    </location>
</feature>
<dbReference type="PANTHER" id="PTHR33055">
    <property type="entry name" value="TRANSPOSASE FOR INSERTION SEQUENCE ELEMENT IS1111A"/>
    <property type="match status" value="1"/>
</dbReference>
<dbReference type="RefSeq" id="WP_344022858.1">
    <property type="nucleotide sequence ID" value="NZ_BAAAJK010000011.1"/>
</dbReference>
<dbReference type="PANTHER" id="PTHR33055:SF3">
    <property type="entry name" value="PUTATIVE TRANSPOSASE FOR IS117-RELATED"/>
    <property type="match status" value="1"/>
</dbReference>
<sequence>MPDPDQPPTTGYAVFCGLDVGKSEHHACAIDTTGTRLHDKPLPNDETALRAVFTALAEHGRVLVVVDQPASIGALAVALARHMGVDVAYLPGLAMRRIADLHPGQAKTDARDAHVIAEAARTMPHTLRRVGTDDETLAELTVLAGYDDDLAGQSTRLTNRLRDAMLHVHPALERLIGPRLDRGRVLDLLAVAPTPQALRELGVDGIAEVMRPRSPRLARTLPTQILAALDAQTLIVPGTAAFARVVTGVATQLREVHRERDDLATELKARLEAHPLGPVLTSMPGVGVRTAIKILTIVGDGRAFPTAGHLAAYAGLAPVTRRSGSSIKGETRSQRGNHALKSALFLSAFASLGDPASRAYYDRKRAQGKRHNAALICLTRRRTDVIYAMLRDRRPYTPPTLSEPDPGLIAA</sequence>
<dbReference type="InterPro" id="IPR002525">
    <property type="entry name" value="Transp_IS110-like_N"/>
</dbReference>
<evidence type="ECO:0000313" key="3">
    <source>
        <dbReference type="EMBL" id="GAA1390276.1"/>
    </source>
</evidence>
<comment type="caution">
    <text evidence="3">The sequence shown here is derived from an EMBL/GenBank/DDBJ whole genome shotgun (WGS) entry which is preliminary data.</text>
</comment>
<feature type="domain" description="Transposase IS116/IS110/IS902 C-terminal" evidence="2">
    <location>
        <begin position="279"/>
        <end position="361"/>
    </location>
</feature>
<name>A0ABP4IM20_9PSEU</name>
<accession>A0ABP4IM20</accession>
<organism evidence="3 4">
    <name type="scientific">Pseudonocardia kongjuensis</name>
    <dbReference type="NCBI Taxonomy" id="102227"/>
    <lineage>
        <taxon>Bacteria</taxon>
        <taxon>Bacillati</taxon>
        <taxon>Actinomycetota</taxon>
        <taxon>Actinomycetes</taxon>
        <taxon>Pseudonocardiales</taxon>
        <taxon>Pseudonocardiaceae</taxon>
        <taxon>Pseudonocardia</taxon>
    </lineage>
</organism>
<dbReference type="InterPro" id="IPR003346">
    <property type="entry name" value="Transposase_20"/>
</dbReference>
<keyword evidence="4" id="KW-1185">Reference proteome</keyword>
<dbReference type="InterPro" id="IPR047650">
    <property type="entry name" value="Transpos_IS110"/>
</dbReference>
<evidence type="ECO:0000313" key="4">
    <source>
        <dbReference type="Proteomes" id="UP001501414"/>
    </source>
</evidence>
<dbReference type="NCBIfam" id="NF033542">
    <property type="entry name" value="transpos_IS110"/>
    <property type="match status" value="1"/>
</dbReference>
<dbReference type="Pfam" id="PF02371">
    <property type="entry name" value="Transposase_20"/>
    <property type="match status" value="1"/>
</dbReference>
<gene>
    <name evidence="3" type="ORF">GCM10009613_30600</name>
</gene>
<reference evidence="4" key="1">
    <citation type="journal article" date="2019" name="Int. J. Syst. Evol. Microbiol.">
        <title>The Global Catalogue of Microorganisms (GCM) 10K type strain sequencing project: providing services to taxonomists for standard genome sequencing and annotation.</title>
        <authorList>
            <consortium name="The Broad Institute Genomics Platform"/>
            <consortium name="The Broad Institute Genome Sequencing Center for Infectious Disease"/>
            <person name="Wu L."/>
            <person name="Ma J."/>
        </authorList>
    </citation>
    <scope>NUCLEOTIDE SEQUENCE [LARGE SCALE GENOMIC DNA]</scope>
    <source>
        <strain evidence="4">JCM 11896</strain>
    </source>
</reference>
<dbReference type="Pfam" id="PF01548">
    <property type="entry name" value="DEDD_Tnp_IS110"/>
    <property type="match status" value="1"/>
</dbReference>
<evidence type="ECO:0000259" key="2">
    <source>
        <dbReference type="Pfam" id="PF02371"/>
    </source>
</evidence>
<proteinExistence type="predicted"/>
<evidence type="ECO:0000259" key="1">
    <source>
        <dbReference type="Pfam" id="PF01548"/>
    </source>
</evidence>